<keyword evidence="1" id="KW-1133">Transmembrane helix</keyword>
<sequence length="175" mass="20273">MSLAESSVDPYSDIECDSLERETGIEITGCKVSFSNKSSLLRTYSIGHVYKFSKTKRYEFVEYLIDLARVNEINETFQLYISNLSIQFQTSDENCELISPKFPNVTTVQFPYDRNELIYPCGVVDTTRSVKYCNYQKFVMKNQGYFVLMAVLFLFMVVTIYILSDVIKNRPTNTN</sequence>
<comment type="caution">
    <text evidence="2">The sequence shown here is derived from an EMBL/GenBank/DDBJ whole genome shotgun (WGS) entry which is preliminary data.</text>
</comment>
<reference evidence="2 3" key="1">
    <citation type="journal article" date="2014" name="Genome Biol. Evol.">
        <title>The genome of the myxosporean Thelohanellus kitauei shows adaptations to nutrient acquisition within its fish host.</title>
        <authorList>
            <person name="Yang Y."/>
            <person name="Xiong J."/>
            <person name="Zhou Z."/>
            <person name="Huo F."/>
            <person name="Miao W."/>
            <person name="Ran C."/>
            <person name="Liu Y."/>
            <person name="Zhang J."/>
            <person name="Feng J."/>
            <person name="Wang M."/>
            <person name="Wang M."/>
            <person name="Wang L."/>
            <person name="Yao B."/>
        </authorList>
    </citation>
    <scope>NUCLEOTIDE SEQUENCE [LARGE SCALE GENOMIC DNA]</scope>
    <source>
        <strain evidence="2">Wuqing</strain>
    </source>
</reference>
<feature type="transmembrane region" description="Helical" evidence="1">
    <location>
        <begin position="145"/>
        <end position="163"/>
    </location>
</feature>
<gene>
    <name evidence="2" type="ORF">RF11_07945</name>
</gene>
<evidence type="ECO:0000313" key="2">
    <source>
        <dbReference type="EMBL" id="KII68167.1"/>
    </source>
</evidence>
<keyword evidence="1" id="KW-0472">Membrane</keyword>
<dbReference type="Proteomes" id="UP000031668">
    <property type="component" value="Unassembled WGS sequence"/>
</dbReference>
<organism evidence="2 3">
    <name type="scientific">Thelohanellus kitauei</name>
    <name type="common">Myxosporean</name>
    <dbReference type="NCBI Taxonomy" id="669202"/>
    <lineage>
        <taxon>Eukaryota</taxon>
        <taxon>Metazoa</taxon>
        <taxon>Cnidaria</taxon>
        <taxon>Myxozoa</taxon>
        <taxon>Myxosporea</taxon>
        <taxon>Bivalvulida</taxon>
        <taxon>Platysporina</taxon>
        <taxon>Myxobolidae</taxon>
        <taxon>Thelohanellus</taxon>
    </lineage>
</organism>
<name>A0A0C2N2S6_THEKT</name>
<dbReference type="EMBL" id="JWZT01002919">
    <property type="protein sequence ID" value="KII68167.1"/>
    <property type="molecule type" value="Genomic_DNA"/>
</dbReference>
<evidence type="ECO:0000256" key="1">
    <source>
        <dbReference type="SAM" id="Phobius"/>
    </source>
</evidence>
<dbReference type="AlphaFoldDB" id="A0A0C2N2S6"/>
<protein>
    <submittedName>
        <fullName evidence="2">Uncharacterized protein</fullName>
    </submittedName>
</protein>
<keyword evidence="1" id="KW-0812">Transmembrane</keyword>
<evidence type="ECO:0000313" key="3">
    <source>
        <dbReference type="Proteomes" id="UP000031668"/>
    </source>
</evidence>
<accession>A0A0C2N2S6</accession>
<proteinExistence type="predicted"/>
<keyword evidence="3" id="KW-1185">Reference proteome</keyword>